<comment type="caution">
    <text evidence="2">The sequence shown here is derived from an EMBL/GenBank/DDBJ whole genome shotgun (WGS) entry which is preliminary data.</text>
</comment>
<dbReference type="InterPro" id="IPR036249">
    <property type="entry name" value="Thioredoxin-like_sf"/>
</dbReference>
<keyword evidence="3" id="KW-1185">Reference proteome</keyword>
<dbReference type="AlphaFoldDB" id="A0AAN7W528"/>
<protein>
    <recommendedName>
        <fullName evidence="1">Glutaredoxin-like protein</fullName>
    </recommendedName>
</protein>
<keyword evidence="1" id="KW-0249">Electron transport</keyword>
<gene>
    <name evidence="2" type="ORF">RI543_001241</name>
</gene>
<reference evidence="3" key="1">
    <citation type="submission" date="2023-07" db="EMBL/GenBank/DDBJ databases">
        <title>A draft genome of Kazachstania heterogenica Y-27499.</title>
        <authorList>
            <person name="Donic C."/>
            <person name="Kralova J.S."/>
            <person name="Fidel L."/>
            <person name="Ben-Dor S."/>
            <person name="Jung S."/>
        </authorList>
    </citation>
    <scope>NUCLEOTIDE SEQUENCE [LARGE SCALE GENOMIC DNA]</scope>
    <source>
        <strain evidence="3">Y27499</strain>
    </source>
</reference>
<accession>A0AAN7W528</accession>
<proteinExistence type="inferred from homology"/>
<keyword evidence="1" id="KW-0813">Transport</keyword>
<dbReference type="Proteomes" id="UP001306508">
    <property type="component" value="Unassembled WGS sequence"/>
</dbReference>
<evidence type="ECO:0000313" key="3">
    <source>
        <dbReference type="Proteomes" id="UP001306508"/>
    </source>
</evidence>
<dbReference type="PANTHER" id="PTHR33558">
    <property type="entry name" value="GLUTAREDOXIN-LIKE PROTEIN C5ORF63 HOMOLOG"/>
    <property type="match status" value="1"/>
</dbReference>
<dbReference type="EMBL" id="JAWIZZ010000036">
    <property type="protein sequence ID" value="KAK5781399.1"/>
    <property type="molecule type" value="Genomic_DNA"/>
</dbReference>
<dbReference type="InterPro" id="IPR008554">
    <property type="entry name" value="Glutaredoxin-like"/>
</dbReference>
<evidence type="ECO:0000256" key="1">
    <source>
        <dbReference type="RuleBase" id="RU363082"/>
    </source>
</evidence>
<sequence>MLKSILKIYPLRRQFCSSNILWNGNYSHLKLTFFGKPSCGLCDNAKEVIDDVLNENEEFSKAGIAMKIININKYKHWWDRYCFDIPVLHIENDNEPNSLIKIMHFFKEDELIETLKHFKR</sequence>
<dbReference type="Pfam" id="PF05768">
    <property type="entry name" value="Glrx-like"/>
    <property type="match status" value="1"/>
</dbReference>
<name>A0AAN7W528_9SACH</name>
<comment type="similarity">
    <text evidence="1">Belongs to the glutaredoxin family.</text>
</comment>
<evidence type="ECO:0000313" key="2">
    <source>
        <dbReference type="EMBL" id="KAK5781399.1"/>
    </source>
</evidence>
<dbReference type="PANTHER" id="PTHR33558:SF1">
    <property type="entry name" value="GLUTAREDOXIN-LIKE PROTEIN C5ORF63 HOMOLOG"/>
    <property type="match status" value="1"/>
</dbReference>
<dbReference type="Gene3D" id="3.40.30.10">
    <property type="entry name" value="Glutaredoxin"/>
    <property type="match status" value="1"/>
</dbReference>
<organism evidence="2 3">
    <name type="scientific">Arxiozyma heterogenica</name>
    <dbReference type="NCBI Taxonomy" id="278026"/>
    <lineage>
        <taxon>Eukaryota</taxon>
        <taxon>Fungi</taxon>
        <taxon>Dikarya</taxon>
        <taxon>Ascomycota</taxon>
        <taxon>Saccharomycotina</taxon>
        <taxon>Saccharomycetes</taxon>
        <taxon>Saccharomycetales</taxon>
        <taxon>Saccharomycetaceae</taxon>
        <taxon>Arxiozyma</taxon>
    </lineage>
</organism>
<dbReference type="SUPFAM" id="SSF52833">
    <property type="entry name" value="Thioredoxin-like"/>
    <property type="match status" value="1"/>
</dbReference>
<dbReference type="InterPro" id="IPR052565">
    <property type="entry name" value="Glutaredoxin-like_YDR286C"/>
</dbReference>